<comment type="caution">
    <text evidence="1">The sequence shown here is derived from an EMBL/GenBank/DDBJ whole genome shotgun (WGS) entry which is preliminary data.</text>
</comment>
<sequence>MEIVVQADGIENSFEIMVTIWSSFDNIETDVNLCAGESFVTPVFFLPDAIGSLE</sequence>
<protein>
    <submittedName>
        <fullName evidence="1">Uncharacterized protein</fullName>
    </submittedName>
</protein>
<accession>J9GAK4</accession>
<evidence type="ECO:0000313" key="1">
    <source>
        <dbReference type="EMBL" id="EJW98792.1"/>
    </source>
</evidence>
<name>J9GAK4_9ZZZZ</name>
<reference evidence="1" key="1">
    <citation type="journal article" date="2012" name="PLoS ONE">
        <title>Gene sets for utilization of primary and secondary nutrition supplies in the distal gut of endangered iberian lynx.</title>
        <authorList>
            <person name="Alcaide M."/>
            <person name="Messina E."/>
            <person name="Richter M."/>
            <person name="Bargiela R."/>
            <person name="Peplies J."/>
            <person name="Huws S.A."/>
            <person name="Newbold C.J."/>
            <person name="Golyshin P.N."/>
            <person name="Simon M.A."/>
            <person name="Lopez G."/>
            <person name="Yakimov M.M."/>
            <person name="Ferrer M."/>
        </authorList>
    </citation>
    <scope>NUCLEOTIDE SEQUENCE</scope>
</reference>
<dbReference type="AlphaFoldDB" id="J9GAK4"/>
<proteinExistence type="predicted"/>
<dbReference type="EMBL" id="AMCI01004096">
    <property type="protein sequence ID" value="EJW98792.1"/>
    <property type="molecule type" value="Genomic_DNA"/>
</dbReference>
<organism evidence="1">
    <name type="scientific">gut metagenome</name>
    <dbReference type="NCBI Taxonomy" id="749906"/>
    <lineage>
        <taxon>unclassified sequences</taxon>
        <taxon>metagenomes</taxon>
        <taxon>organismal metagenomes</taxon>
    </lineage>
</organism>
<gene>
    <name evidence="1" type="ORF">EVA_13102</name>
</gene>